<evidence type="ECO:0000256" key="6">
    <source>
        <dbReference type="ARBA" id="ARBA00023163"/>
    </source>
</evidence>
<keyword evidence="7 9" id="KW-0675">Receptor</keyword>
<dbReference type="EMBL" id="PZQS01000003">
    <property type="protein sequence ID" value="PVD33655.1"/>
    <property type="molecule type" value="Genomic_DNA"/>
</dbReference>
<keyword evidence="4 9" id="KW-0805">Transcription regulation</keyword>
<evidence type="ECO:0000313" key="12">
    <source>
        <dbReference type="EMBL" id="PVD33655.1"/>
    </source>
</evidence>
<keyword evidence="8 9" id="KW-0539">Nucleus</keyword>
<dbReference type="InterPro" id="IPR000536">
    <property type="entry name" value="Nucl_hrmn_rcpt_lig-bd"/>
</dbReference>
<dbReference type="InterPro" id="IPR001628">
    <property type="entry name" value="Znf_hrmn_rcpt"/>
</dbReference>
<dbReference type="GO" id="GO:0008270">
    <property type="term" value="F:zinc ion binding"/>
    <property type="evidence" value="ECO:0007669"/>
    <property type="project" value="UniProtKB-KW"/>
</dbReference>
<evidence type="ECO:0000259" key="11">
    <source>
        <dbReference type="PROSITE" id="PS51843"/>
    </source>
</evidence>
<evidence type="ECO:0000256" key="4">
    <source>
        <dbReference type="ARBA" id="ARBA00023015"/>
    </source>
</evidence>
<keyword evidence="6 9" id="KW-0804">Transcription</keyword>
<dbReference type="GO" id="GO:0005634">
    <property type="term" value="C:nucleus"/>
    <property type="evidence" value="ECO:0007669"/>
    <property type="project" value="UniProtKB-SubCell"/>
</dbReference>
<dbReference type="PROSITE" id="PS51030">
    <property type="entry name" value="NUCLEAR_REC_DBD_2"/>
    <property type="match status" value="1"/>
</dbReference>
<keyword evidence="2 9" id="KW-0863">Zinc-finger</keyword>
<keyword evidence="5 9" id="KW-0238">DNA-binding</keyword>
<feature type="domain" description="Nuclear receptor" evidence="10">
    <location>
        <begin position="200"/>
        <end position="275"/>
    </location>
</feature>
<dbReference type="InterPro" id="IPR050234">
    <property type="entry name" value="Nuclear_hormone_rcpt_NR1"/>
</dbReference>
<dbReference type="Proteomes" id="UP000245119">
    <property type="component" value="Linkage Group LG3"/>
</dbReference>
<evidence type="ECO:0000259" key="10">
    <source>
        <dbReference type="PROSITE" id="PS51030"/>
    </source>
</evidence>
<dbReference type="CDD" id="cd06916">
    <property type="entry name" value="NR_DBD_like"/>
    <property type="match status" value="1"/>
</dbReference>
<keyword evidence="1 9" id="KW-0479">Metal-binding</keyword>
<dbReference type="Pfam" id="PF00104">
    <property type="entry name" value="Hormone_recep"/>
    <property type="match status" value="1"/>
</dbReference>
<evidence type="ECO:0000256" key="3">
    <source>
        <dbReference type="ARBA" id="ARBA00022833"/>
    </source>
</evidence>
<evidence type="ECO:0000313" key="13">
    <source>
        <dbReference type="Proteomes" id="UP000245119"/>
    </source>
</evidence>
<comment type="similarity">
    <text evidence="9">Belongs to the nuclear hormone receptor family.</text>
</comment>
<dbReference type="Gene3D" id="1.10.565.10">
    <property type="entry name" value="Retinoid X Receptor"/>
    <property type="match status" value="1"/>
</dbReference>
<dbReference type="InterPro" id="IPR035500">
    <property type="entry name" value="NHR-like_dom_sf"/>
</dbReference>
<evidence type="ECO:0000256" key="8">
    <source>
        <dbReference type="ARBA" id="ARBA00023242"/>
    </source>
</evidence>
<comment type="caution">
    <text evidence="12">The sequence shown here is derived from an EMBL/GenBank/DDBJ whole genome shotgun (WGS) entry which is preliminary data.</text>
</comment>
<dbReference type="PROSITE" id="PS51843">
    <property type="entry name" value="NR_LBD"/>
    <property type="match status" value="1"/>
</dbReference>
<gene>
    <name evidence="12" type="ORF">C0Q70_04913</name>
</gene>
<evidence type="ECO:0000256" key="7">
    <source>
        <dbReference type="ARBA" id="ARBA00023170"/>
    </source>
</evidence>
<dbReference type="InterPro" id="IPR001723">
    <property type="entry name" value="Nuclear_hrmn_rcpt"/>
</dbReference>
<dbReference type="AlphaFoldDB" id="A0A2T7PJP7"/>
<evidence type="ECO:0000256" key="2">
    <source>
        <dbReference type="ARBA" id="ARBA00022771"/>
    </source>
</evidence>
<evidence type="ECO:0008006" key="14">
    <source>
        <dbReference type="Google" id="ProtNLM"/>
    </source>
</evidence>
<evidence type="ECO:0000256" key="1">
    <source>
        <dbReference type="ARBA" id="ARBA00022723"/>
    </source>
</evidence>
<name>A0A2T7PJP7_POMCA</name>
<dbReference type="PRINTS" id="PR00398">
    <property type="entry name" value="STRDHORMONER"/>
</dbReference>
<organism evidence="12 13">
    <name type="scientific">Pomacea canaliculata</name>
    <name type="common">Golden apple snail</name>
    <dbReference type="NCBI Taxonomy" id="400727"/>
    <lineage>
        <taxon>Eukaryota</taxon>
        <taxon>Metazoa</taxon>
        <taxon>Spiralia</taxon>
        <taxon>Lophotrochozoa</taxon>
        <taxon>Mollusca</taxon>
        <taxon>Gastropoda</taxon>
        <taxon>Caenogastropoda</taxon>
        <taxon>Architaenioglossa</taxon>
        <taxon>Ampullarioidea</taxon>
        <taxon>Ampullariidae</taxon>
        <taxon>Pomacea</taxon>
    </lineage>
</organism>
<comment type="subcellular location">
    <subcellularLocation>
        <location evidence="9">Nucleus</location>
    </subcellularLocation>
</comment>
<dbReference type="OrthoDB" id="6081310at2759"/>
<protein>
    <recommendedName>
        <fullName evidence="14">Nuclear receptor domain-containing protein</fullName>
    </recommendedName>
</protein>
<dbReference type="InterPro" id="IPR013088">
    <property type="entry name" value="Znf_NHR/GATA"/>
</dbReference>
<dbReference type="Pfam" id="PF00105">
    <property type="entry name" value="zf-C4"/>
    <property type="match status" value="1"/>
</dbReference>
<dbReference type="PROSITE" id="PS00031">
    <property type="entry name" value="NUCLEAR_REC_DBD_1"/>
    <property type="match status" value="1"/>
</dbReference>
<dbReference type="SMART" id="SM00430">
    <property type="entry name" value="HOLI"/>
    <property type="match status" value="1"/>
</dbReference>
<evidence type="ECO:0000256" key="9">
    <source>
        <dbReference type="RuleBase" id="RU004334"/>
    </source>
</evidence>
<dbReference type="PANTHER" id="PTHR24082">
    <property type="entry name" value="NUCLEAR HORMONE RECEPTOR"/>
    <property type="match status" value="1"/>
</dbReference>
<sequence>MDCALSNTKRQPDGIPLLSQLLPEENGLSLYPALGYSLPCVTALNEGIYGPWTGRKMKDISVMCSQEEVIPAEVSTYSPCRPSYSPSQPGNYTSLSVSANSSYKEMSPDAATHTASLTSDLPPNFPILKAEPLSPLLTVVCDCEVIEASALMKTEVGSSTMTLSPALSPPSECQSPGVVPLSPRCKRSLSPGITLSGNLLPPCRICLDKASGFHYGLNTCEACKGFFRRSLKRGASYVCTRDGKCDVTGERRNLCGYCRYQKCIALGMSKKAIKTGRYTHAKRTRDTLEIKKLLKSEHSLEEEDINFDEIVEQIVKAHDEYIISSTKIPISFIQDRQKQKLEELRLQQEMFGKMITVSQDEHKEIYDLTGIDIDNRGEIMNFHVRNSEKWIRGYISFAKHLPGFRSLSLNDQANLVKYARIEFWFLGSFPGYSSELNVAVMPNGRCFTRQEMYRVWNPRYIDVAFDLAKQLKKLTITPEEMIMVKAICLTFGDRCKMEEPEKVNQVQWKMVRCLLHLLHQSHPTHAAAMCTFARIIDCLTGLRDLNEAEYQTMHSTQLYEVFLRNPLIMEVLPY</sequence>
<dbReference type="GO" id="GO:0003700">
    <property type="term" value="F:DNA-binding transcription factor activity"/>
    <property type="evidence" value="ECO:0007669"/>
    <property type="project" value="InterPro"/>
</dbReference>
<feature type="domain" description="NR LBD" evidence="11">
    <location>
        <begin position="306"/>
        <end position="574"/>
    </location>
</feature>
<evidence type="ECO:0000256" key="5">
    <source>
        <dbReference type="ARBA" id="ARBA00023125"/>
    </source>
</evidence>
<keyword evidence="13" id="KW-1185">Reference proteome</keyword>
<dbReference type="SMART" id="SM00399">
    <property type="entry name" value="ZnF_C4"/>
    <property type="match status" value="1"/>
</dbReference>
<dbReference type="PRINTS" id="PR00047">
    <property type="entry name" value="STROIDFINGER"/>
</dbReference>
<dbReference type="SUPFAM" id="SSF48508">
    <property type="entry name" value="Nuclear receptor ligand-binding domain"/>
    <property type="match status" value="1"/>
</dbReference>
<reference evidence="12 13" key="1">
    <citation type="submission" date="2018-04" db="EMBL/GenBank/DDBJ databases">
        <title>The genome of golden apple snail Pomacea canaliculata provides insight into stress tolerance and invasive adaptation.</title>
        <authorList>
            <person name="Liu C."/>
            <person name="Liu B."/>
            <person name="Ren Y."/>
            <person name="Zhang Y."/>
            <person name="Wang H."/>
            <person name="Li S."/>
            <person name="Jiang F."/>
            <person name="Yin L."/>
            <person name="Zhang G."/>
            <person name="Qian W."/>
            <person name="Fan W."/>
        </authorList>
    </citation>
    <scope>NUCLEOTIDE SEQUENCE [LARGE SCALE GENOMIC DNA]</scope>
    <source>
        <strain evidence="12">SZHN2017</strain>
        <tissue evidence="12">Muscle</tissue>
    </source>
</reference>
<dbReference type="Gene3D" id="3.30.50.10">
    <property type="entry name" value="Erythroid Transcription Factor GATA-1, subunit A"/>
    <property type="match status" value="1"/>
</dbReference>
<proteinExistence type="inferred from homology"/>
<dbReference type="GO" id="GO:0043565">
    <property type="term" value="F:sequence-specific DNA binding"/>
    <property type="evidence" value="ECO:0007669"/>
    <property type="project" value="InterPro"/>
</dbReference>
<accession>A0A2T7PJP7</accession>
<dbReference type="SUPFAM" id="SSF57716">
    <property type="entry name" value="Glucocorticoid receptor-like (DNA-binding domain)"/>
    <property type="match status" value="1"/>
</dbReference>
<keyword evidence="3 9" id="KW-0862">Zinc</keyword>